<accession>A0AAV5G2X3</accession>
<evidence type="ECO:0000313" key="1">
    <source>
        <dbReference type="EMBL" id="GJN41223.1"/>
    </source>
</evidence>
<gene>
    <name evidence="1" type="primary">gn00569</name>
    <name evidence="1" type="ORF">PR202_gn00569</name>
</gene>
<reference evidence="1" key="2">
    <citation type="submission" date="2021-12" db="EMBL/GenBank/DDBJ databases">
        <title>Resequencing data analysis of finger millet.</title>
        <authorList>
            <person name="Hatakeyama M."/>
            <person name="Aluri S."/>
            <person name="Balachadran M.T."/>
            <person name="Sivarajan S.R."/>
            <person name="Poveda L."/>
            <person name="Shimizu-Inatsugi R."/>
            <person name="Schlapbach R."/>
            <person name="Sreeman S.M."/>
            <person name="Shimizu K.K."/>
        </authorList>
    </citation>
    <scope>NUCLEOTIDE SEQUENCE</scope>
</reference>
<dbReference type="EMBL" id="BQKI01000257">
    <property type="protein sequence ID" value="GJN41223.1"/>
    <property type="molecule type" value="Genomic_DNA"/>
</dbReference>
<dbReference type="AlphaFoldDB" id="A0AAV5G2X3"/>
<dbReference type="InterPro" id="IPR012871">
    <property type="entry name" value="DUF1668_ORYSA"/>
</dbReference>
<name>A0AAV5G2X3_ELECO</name>
<dbReference type="Proteomes" id="UP001054889">
    <property type="component" value="Unassembled WGS sequence"/>
</dbReference>
<organism evidence="1 2">
    <name type="scientific">Eleusine coracana subsp. coracana</name>
    <dbReference type="NCBI Taxonomy" id="191504"/>
    <lineage>
        <taxon>Eukaryota</taxon>
        <taxon>Viridiplantae</taxon>
        <taxon>Streptophyta</taxon>
        <taxon>Embryophyta</taxon>
        <taxon>Tracheophyta</taxon>
        <taxon>Spermatophyta</taxon>
        <taxon>Magnoliopsida</taxon>
        <taxon>Liliopsida</taxon>
        <taxon>Poales</taxon>
        <taxon>Poaceae</taxon>
        <taxon>PACMAD clade</taxon>
        <taxon>Chloridoideae</taxon>
        <taxon>Cynodonteae</taxon>
        <taxon>Eleusininae</taxon>
        <taxon>Eleusine</taxon>
    </lineage>
</organism>
<keyword evidence="2" id="KW-1185">Reference proteome</keyword>
<protein>
    <submittedName>
        <fullName evidence="1">Uncharacterized protein</fullName>
    </submittedName>
</protein>
<evidence type="ECO:0000313" key="2">
    <source>
        <dbReference type="Proteomes" id="UP001054889"/>
    </source>
</evidence>
<dbReference type="Pfam" id="PF07893">
    <property type="entry name" value="DUF1668"/>
    <property type="match status" value="1"/>
</dbReference>
<dbReference type="PANTHER" id="PTHR33085">
    <property type="entry name" value="OS12G0113100 PROTEIN-RELATED"/>
    <property type="match status" value="1"/>
</dbReference>
<sequence length="365" mass="41140">MPNPGSRSRDGGQAANYQQLYLVVEDSEWGCGIHKIDLSSVWDSDDDVAVPPHTLPGKRSEWPLLPPAFFRLESHPRLPGYMTAAFGTKIISMAPKLLTDTYRPFVRSSTAAILDVHTREMTMAPESKVNMFFPIYFPLADALYVLYSEGFQALFPPMPDSTPEGFWSVLPKPPFWCEHVTSYGVYPDKKTIFVSVARDHSGVPGIYTFNTAKPSQWLPHQKDDHSELPFMGQVHFDSRLQSLVGLSQNPGNICFCDPMFNVTAEVSKEGLFCNEADECEVGTILVHMVDTSKFCLVQCICVDQDSEGCEPGELPYSYLFRLAIFSVQRDINGKLMIGSSLRVRYYRVPDYCYLYTLASPLAFWM</sequence>
<reference evidence="1" key="1">
    <citation type="journal article" date="2018" name="DNA Res.">
        <title>Multiple hybrid de novo genome assembly of finger millet, an orphan allotetraploid crop.</title>
        <authorList>
            <person name="Hatakeyama M."/>
            <person name="Aluri S."/>
            <person name="Balachadran M.T."/>
            <person name="Sivarajan S.R."/>
            <person name="Patrignani A."/>
            <person name="Gruter S."/>
            <person name="Poveda L."/>
            <person name="Shimizu-Inatsugi R."/>
            <person name="Baeten J."/>
            <person name="Francoijs K.J."/>
            <person name="Nataraja K.N."/>
            <person name="Reddy Y.A.N."/>
            <person name="Phadnis S."/>
            <person name="Ravikumar R.L."/>
            <person name="Schlapbach R."/>
            <person name="Sreeman S.M."/>
            <person name="Shimizu K.K."/>
        </authorList>
    </citation>
    <scope>NUCLEOTIDE SEQUENCE</scope>
</reference>
<proteinExistence type="predicted"/>
<comment type="caution">
    <text evidence="1">The sequence shown here is derived from an EMBL/GenBank/DDBJ whole genome shotgun (WGS) entry which is preliminary data.</text>
</comment>